<reference evidence="12" key="1">
    <citation type="submission" date="2016-10" db="EMBL/GenBank/DDBJ databases">
        <authorList>
            <person name="Varghese N."/>
            <person name="Submissions S."/>
        </authorList>
    </citation>
    <scope>NUCLEOTIDE SEQUENCE [LARGE SCALE GENOMIC DNA]</scope>
    <source>
        <strain evidence="12">CGMCC 1.10971</strain>
    </source>
</reference>
<keyword evidence="8 9" id="KW-0012">Acyltransferase</keyword>
<comment type="caution">
    <text evidence="9">Lacks conserved residue(s) required for the propagation of feature annotation.</text>
</comment>
<proteinExistence type="inferred from homology"/>
<evidence type="ECO:0000256" key="6">
    <source>
        <dbReference type="ARBA" id="ARBA00022840"/>
    </source>
</evidence>
<feature type="binding site" evidence="9">
    <location>
        <position position="359"/>
    </location>
    <ligand>
        <name>ATP</name>
        <dbReference type="ChEBI" id="CHEBI:30616"/>
    </ligand>
</feature>
<feature type="binding site" evidence="9">
    <location>
        <begin position="511"/>
        <end position="513"/>
    </location>
    <ligand>
        <name>acetyl-CoA</name>
        <dbReference type="ChEBI" id="CHEBI:57288"/>
    </ligand>
</feature>
<evidence type="ECO:0000256" key="7">
    <source>
        <dbReference type="ARBA" id="ARBA00022884"/>
    </source>
</evidence>
<evidence type="ECO:0000256" key="9">
    <source>
        <dbReference type="HAMAP-Rule" id="MF_01886"/>
    </source>
</evidence>
<feature type="domain" description="N-acetyltransferase" evidence="10">
    <location>
        <begin position="399"/>
        <end position="582"/>
    </location>
</feature>
<dbReference type="GO" id="GO:0002101">
    <property type="term" value="P:tRNA wobble cytosine modification"/>
    <property type="evidence" value="ECO:0007669"/>
    <property type="project" value="UniProtKB-UniRule"/>
</dbReference>
<keyword evidence="6 9" id="KW-0067">ATP-binding</keyword>
<keyword evidence="7 9" id="KW-0694">RNA-binding</keyword>
<dbReference type="InterPro" id="IPR013562">
    <property type="entry name" value="TmcA/NAT10_N"/>
</dbReference>
<dbReference type="EMBL" id="FOOU01000003">
    <property type="protein sequence ID" value="SFG07998.1"/>
    <property type="molecule type" value="Genomic_DNA"/>
</dbReference>
<dbReference type="RefSeq" id="WP_177201096.1">
    <property type="nucleotide sequence ID" value="NZ_FOOU01000003.1"/>
</dbReference>
<dbReference type="STRING" id="1045558.SAMN05216175_103149"/>
<dbReference type="HAMAP" id="MF_01886">
    <property type="entry name" value="tRNA_acetyltr_TmcA"/>
    <property type="match status" value="1"/>
</dbReference>
<dbReference type="GO" id="GO:0000049">
    <property type="term" value="F:tRNA binding"/>
    <property type="evidence" value="ECO:0007669"/>
    <property type="project" value="UniProtKB-UniRule"/>
</dbReference>
<comment type="function">
    <text evidence="9">Catalyzes the formation of N(4)-acetylcytidine (ac(4)C) at the wobble position of tRNA(Met), by using acetyl-CoA as an acetyl donor and ATP (or GTP).</text>
</comment>
<name>A0A1I2NWD4_9GAMM</name>
<dbReference type="Pfam" id="PF08351">
    <property type="entry name" value="TmcA_N"/>
    <property type="match status" value="1"/>
</dbReference>
<comment type="similarity">
    <text evidence="9">Belongs to the TmcA family.</text>
</comment>
<dbReference type="GO" id="GO:1904812">
    <property type="term" value="P:rRNA acetylation involved in maturation of SSU-rRNA"/>
    <property type="evidence" value="ECO:0007669"/>
    <property type="project" value="TreeGrafter"/>
</dbReference>
<dbReference type="Pfam" id="PF17176">
    <property type="entry name" value="tRNA_bind_3"/>
    <property type="match status" value="1"/>
</dbReference>
<keyword evidence="3 9" id="KW-0808">Transferase</keyword>
<dbReference type="InterPro" id="IPR007807">
    <property type="entry name" value="TcmA/NAT10_helicase"/>
</dbReference>
<dbReference type="PANTHER" id="PTHR10925:SF5">
    <property type="entry name" value="RNA CYTIDINE ACETYLTRANSFERASE"/>
    <property type="match status" value="1"/>
</dbReference>
<dbReference type="InterPro" id="IPR027417">
    <property type="entry name" value="P-loop_NTPase"/>
</dbReference>
<accession>A0A1I2NWD4</accession>
<keyword evidence="2 9" id="KW-0820">tRNA-binding</keyword>
<dbReference type="SUPFAM" id="SSF52540">
    <property type="entry name" value="P-loop containing nucleoside triphosphate hydrolases"/>
    <property type="match status" value="1"/>
</dbReference>
<evidence type="ECO:0000313" key="11">
    <source>
        <dbReference type="EMBL" id="SFG07998.1"/>
    </source>
</evidence>
<dbReference type="PANTHER" id="PTHR10925">
    <property type="entry name" value="N-ACETYLTRANSFERASE 10"/>
    <property type="match status" value="1"/>
</dbReference>
<keyword evidence="12" id="KW-1185">Reference proteome</keyword>
<dbReference type="Gene3D" id="3.40.50.11040">
    <property type="match status" value="1"/>
</dbReference>
<comment type="catalytic activity">
    <reaction evidence="9">
        <text>cytidine(34) in elongator tRNA(Met) + acetyl-CoA + ATP + H2O = N(4)-acetylcytidine(34) in elongator tRNA(Met) + ADP + phosphate + CoA + H(+)</text>
        <dbReference type="Rhea" id="RHEA:43788"/>
        <dbReference type="Rhea" id="RHEA-COMP:10693"/>
        <dbReference type="Rhea" id="RHEA-COMP:10694"/>
        <dbReference type="ChEBI" id="CHEBI:15377"/>
        <dbReference type="ChEBI" id="CHEBI:15378"/>
        <dbReference type="ChEBI" id="CHEBI:30616"/>
        <dbReference type="ChEBI" id="CHEBI:43474"/>
        <dbReference type="ChEBI" id="CHEBI:57287"/>
        <dbReference type="ChEBI" id="CHEBI:57288"/>
        <dbReference type="ChEBI" id="CHEBI:74900"/>
        <dbReference type="ChEBI" id="CHEBI:82748"/>
        <dbReference type="ChEBI" id="CHEBI:456216"/>
        <dbReference type="EC" id="2.3.1.193"/>
    </reaction>
</comment>
<dbReference type="GO" id="GO:0051391">
    <property type="term" value="P:tRNA acetylation"/>
    <property type="evidence" value="ECO:0007669"/>
    <property type="project" value="UniProtKB-UniRule"/>
</dbReference>
<dbReference type="InterPro" id="IPR038321">
    <property type="entry name" value="TmcA_C_sf"/>
</dbReference>
<dbReference type="Proteomes" id="UP000198623">
    <property type="component" value="Unassembled WGS sequence"/>
</dbReference>
<dbReference type="Pfam" id="PF05127">
    <property type="entry name" value="NAT10_TcmA_helicase"/>
    <property type="match status" value="1"/>
</dbReference>
<dbReference type="InterPro" id="IPR032672">
    <property type="entry name" value="TmcA/NAT10/Kre33"/>
</dbReference>
<evidence type="ECO:0000256" key="2">
    <source>
        <dbReference type="ARBA" id="ARBA00022555"/>
    </source>
</evidence>
<keyword evidence="4 9" id="KW-0819">tRNA processing</keyword>
<evidence type="ECO:0000256" key="5">
    <source>
        <dbReference type="ARBA" id="ARBA00022741"/>
    </source>
</evidence>
<dbReference type="GO" id="GO:0005737">
    <property type="term" value="C:cytoplasm"/>
    <property type="evidence" value="ECO:0007669"/>
    <property type="project" value="UniProtKB-SubCell"/>
</dbReference>
<evidence type="ECO:0000256" key="3">
    <source>
        <dbReference type="ARBA" id="ARBA00022679"/>
    </source>
</evidence>
<dbReference type="InterPro" id="IPR016181">
    <property type="entry name" value="Acyl_CoA_acyltransferase"/>
</dbReference>
<dbReference type="PROSITE" id="PS51186">
    <property type="entry name" value="GNAT"/>
    <property type="match status" value="1"/>
</dbReference>
<dbReference type="Gene3D" id="3.40.630.30">
    <property type="match status" value="1"/>
</dbReference>
<dbReference type="InterPro" id="IPR033442">
    <property type="entry name" value="TmcA_tRNA_bind"/>
</dbReference>
<organism evidence="11 12">
    <name type="scientific">Neptunomonas qingdaonensis</name>
    <dbReference type="NCBI Taxonomy" id="1045558"/>
    <lineage>
        <taxon>Bacteria</taxon>
        <taxon>Pseudomonadati</taxon>
        <taxon>Pseudomonadota</taxon>
        <taxon>Gammaproteobacteria</taxon>
        <taxon>Oceanospirillales</taxon>
        <taxon>Oceanospirillaceae</taxon>
        <taxon>Neptunomonas</taxon>
    </lineage>
</organism>
<dbReference type="GO" id="GO:1990883">
    <property type="term" value="F:18S rRNA cytidine N-acetyltransferase activity"/>
    <property type="evidence" value="ECO:0007669"/>
    <property type="project" value="TreeGrafter"/>
</dbReference>
<keyword evidence="1 9" id="KW-0963">Cytoplasm</keyword>
<dbReference type="InterPro" id="IPR024914">
    <property type="entry name" value="tRNA_acetyltr_TmcA"/>
</dbReference>
<evidence type="ECO:0000256" key="1">
    <source>
        <dbReference type="ARBA" id="ARBA00022490"/>
    </source>
</evidence>
<sequence>MQRQISDLISHIRAVAQQANIRFPCWLTGSAEWSEAIAREVLKTQGQAPSYAIISSRQWSGLQTCPVHQAHRLLGQEVELLIYDGFSGINPDTLGQISGLLKGGGLLLFLTPAPLSADFFDDPEKQRLLVEPYTCADVGNHFLEHLRQCFTAEPSVLRFDQKSAFKSELFTQFSTRFSSPPLPASISSALQDQQKVINDIHFHLQASGQQCCVLTAARGRGKSSALGILARDFMKAGKNVVVTAPRSDAVESLFQHAADEADFERTRYQVRNKNTCLIYRLPVDVCNEASDADILLVDEAAGIPVHLLARYLDKFSKIIFATTTQGYEGTGQGFALRFLSILRNRVNSLACYTLAKPVRWSEHDPLEPFFNRLLILDAVAAPIKNKGTDGSQAVSVHRVDYRVVDPGWLVSHPQRLRDLFGLMVDAHYRTTPGDLRIMLDSPNLNIWIAESAGQIIGACLVAGEGGLDDELVQRIWEGRRRPRGHLIPQLLIAQEGYLEAAGFKALRIVRIAVQDQYRRHKIASGLLEAIQHHKNQPCDLIGASFAVTPSLLDFWQQQGFQVIRIGTQLDPVSGAYAALVLKGVSVSAKQILPLWQSEFQRRLDYLQGEWLKSLPVDILQRIQCSGLHEQRAEQDDWRDLSGFAFHFRSYESTAFVFAGLAKRYRYLWDQDVADERIRYVIEIRVIQQRSESEVMQHCRVAQRKMLLTLLRSAAAYLYQQGQVTGAIG</sequence>
<evidence type="ECO:0000259" key="10">
    <source>
        <dbReference type="PROSITE" id="PS51186"/>
    </source>
</evidence>
<dbReference type="Gene3D" id="3.40.50.300">
    <property type="entry name" value="P-loop containing nucleotide triphosphate hydrolases"/>
    <property type="match status" value="1"/>
</dbReference>
<dbReference type="EC" id="2.3.1.193" evidence="9"/>
<evidence type="ECO:0000256" key="4">
    <source>
        <dbReference type="ARBA" id="ARBA00022694"/>
    </source>
</evidence>
<protein>
    <recommendedName>
        <fullName evidence="9">tRNA(Met) cytidine acetyltransferase TmcA</fullName>
        <ecNumber evidence="9">2.3.1.193</ecNumber>
    </recommendedName>
</protein>
<evidence type="ECO:0000256" key="8">
    <source>
        <dbReference type="ARBA" id="ARBA00023315"/>
    </source>
</evidence>
<evidence type="ECO:0000313" key="12">
    <source>
        <dbReference type="Proteomes" id="UP000198623"/>
    </source>
</evidence>
<comment type="subcellular location">
    <subcellularLocation>
        <location evidence="9">Cytoplasm</location>
    </subcellularLocation>
</comment>
<dbReference type="SUPFAM" id="SSF55729">
    <property type="entry name" value="Acyl-CoA N-acyltransferases (Nat)"/>
    <property type="match status" value="1"/>
</dbReference>
<keyword evidence="5 9" id="KW-0547">Nucleotide-binding</keyword>
<dbReference type="Pfam" id="PF13718">
    <property type="entry name" value="GNAT_acetyltr_2"/>
    <property type="match status" value="1"/>
</dbReference>
<dbReference type="Gene3D" id="1.20.120.890">
    <property type="entry name" value="tRNA(Met) cytidine acetyltransferase, tail domain"/>
    <property type="match status" value="1"/>
</dbReference>
<gene>
    <name evidence="9" type="primary">tmcA</name>
    <name evidence="11" type="ORF">SAMN05216175_103149</name>
</gene>
<dbReference type="GO" id="GO:0051392">
    <property type="term" value="F:tRNA cytidine N4-acetyltransferase activity"/>
    <property type="evidence" value="ECO:0007669"/>
    <property type="project" value="UniProtKB-UniRule"/>
</dbReference>
<dbReference type="InterPro" id="IPR000182">
    <property type="entry name" value="GNAT_dom"/>
</dbReference>
<dbReference type="AlphaFoldDB" id="A0A1I2NWD4"/>
<dbReference type="GO" id="GO:0005524">
    <property type="term" value="F:ATP binding"/>
    <property type="evidence" value="ECO:0007669"/>
    <property type="project" value="UniProtKB-UniRule"/>
</dbReference>
<feature type="binding site" evidence="9">
    <location>
        <position position="193"/>
    </location>
    <ligand>
        <name>ATP</name>
        <dbReference type="ChEBI" id="CHEBI:30616"/>
    </ligand>
</feature>